<sequence length="217" mass="25014">MESFGTSDIIALKANAIKKHHQRQKIANLFRIVEVCLVLGLISRYAVELPIAFKNSGEYFKDLSIAMASPRFVFVIGNVIVIVLFAKSGQFSTKNSLKTDIYKEFLEKSERSQGVYRDENREKQSTLEEQRIVTGDTYNNTKETKHYRRSQSAKSKSVNCDNLSKELRRNLTEKGEGLAKKKSYAEDNMSNEEFRQTIEAFIAKQQRFIREEECSVF</sequence>
<keyword evidence="1" id="KW-1133">Transmembrane helix</keyword>
<feature type="transmembrane region" description="Helical" evidence="1">
    <location>
        <begin position="28"/>
        <end position="47"/>
    </location>
</feature>
<dbReference type="PANTHER" id="PTHR33640:SF8">
    <property type="entry name" value="TRANSMEMBRANE PROTEIN"/>
    <property type="match status" value="1"/>
</dbReference>
<evidence type="ECO:0008006" key="4">
    <source>
        <dbReference type="Google" id="ProtNLM"/>
    </source>
</evidence>
<keyword evidence="1" id="KW-0812">Transmembrane</keyword>
<reference evidence="2 3" key="1">
    <citation type="journal article" date="2020" name="Nat. Commun.">
        <title>Genome of Tripterygium wilfordii and identification of cytochrome P450 involved in triptolide biosynthesis.</title>
        <authorList>
            <person name="Tu L."/>
            <person name="Su P."/>
            <person name="Zhang Z."/>
            <person name="Gao L."/>
            <person name="Wang J."/>
            <person name="Hu T."/>
            <person name="Zhou J."/>
            <person name="Zhang Y."/>
            <person name="Zhao Y."/>
            <person name="Liu Y."/>
            <person name="Song Y."/>
            <person name="Tong Y."/>
            <person name="Lu Y."/>
            <person name="Yang J."/>
            <person name="Xu C."/>
            <person name="Jia M."/>
            <person name="Peters R.J."/>
            <person name="Huang L."/>
            <person name="Gao W."/>
        </authorList>
    </citation>
    <scope>NUCLEOTIDE SEQUENCE [LARGE SCALE GENOMIC DNA]</scope>
    <source>
        <strain evidence="3">cv. XIE 37</strain>
        <tissue evidence="2">Leaf</tissue>
    </source>
</reference>
<gene>
    <name evidence="2" type="ORF">HS088_TW07G01320</name>
</gene>
<dbReference type="Proteomes" id="UP000593562">
    <property type="component" value="Unassembled WGS sequence"/>
</dbReference>
<dbReference type="EMBL" id="JAAARO010000007">
    <property type="protein sequence ID" value="KAF5745728.1"/>
    <property type="molecule type" value="Genomic_DNA"/>
</dbReference>
<evidence type="ECO:0000313" key="3">
    <source>
        <dbReference type="Proteomes" id="UP000593562"/>
    </source>
</evidence>
<comment type="caution">
    <text evidence="2">The sequence shown here is derived from an EMBL/GenBank/DDBJ whole genome shotgun (WGS) entry which is preliminary data.</text>
</comment>
<keyword evidence="3" id="KW-1185">Reference proteome</keyword>
<accession>A0A7J7DHF3</accession>
<dbReference type="PANTHER" id="PTHR33640">
    <property type="entry name" value="TRANSMEMBRANE PROTEIN"/>
    <property type="match status" value="1"/>
</dbReference>
<name>A0A7J7DHF3_TRIWF</name>
<dbReference type="OrthoDB" id="1095087at2759"/>
<dbReference type="InParanoid" id="A0A7J7DHF3"/>
<proteinExistence type="predicted"/>
<dbReference type="FunCoup" id="A0A7J7DHF3">
    <property type="interactions" value="20"/>
</dbReference>
<dbReference type="AlphaFoldDB" id="A0A7J7DHF3"/>
<protein>
    <recommendedName>
        <fullName evidence="4">DUF4408 domain-containing protein</fullName>
    </recommendedName>
</protein>
<feature type="transmembrane region" description="Helical" evidence="1">
    <location>
        <begin position="67"/>
        <end position="86"/>
    </location>
</feature>
<keyword evidence="1" id="KW-0472">Membrane</keyword>
<evidence type="ECO:0000256" key="1">
    <source>
        <dbReference type="SAM" id="Phobius"/>
    </source>
</evidence>
<organism evidence="2 3">
    <name type="scientific">Tripterygium wilfordii</name>
    <name type="common">Thunder God vine</name>
    <dbReference type="NCBI Taxonomy" id="458696"/>
    <lineage>
        <taxon>Eukaryota</taxon>
        <taxon>Viridiplantae</taxon>
        <taxon>Streptophyta</taxon>
        <taxon>Embryophyta</taxon>
        <taxon>Tracheophyta</taxon>
        <taxon>Spermatophyta</taxon>
        <taxon>Magnoliopsida</taxon>
        <taxon>eudicotyledons</taxon>
        <taxon>Gunneridae</taxon>
        <taxon>Pentapetalae</taxon>
        <taxon>rosids</taxon>
        <taxon>fabids</taxon>
        <taxon>Celastrales</taxon>
        <taxon>Celastraceae</taxon>
        <taxon>Tripterygium</taxon>
    </lineage>
</organism>
<evidence type="ECO:0000313" key="2">
    <source>
        <dbReference type="EMBL" id="KAF5745728.1"/>
    </source>
</evidence>